<protein>
    <recommendedName>
        <fullName evidence="3">Nephrocystin 3-like N-terminal domain-containing protein</fullName>
    </recommendedName>
</protein>
<proteinExistence type="predicted"/>
<dbReference type="Pfam" id="PF24883">
    <property type="entry name" value="NPHP3_N"/>
    <property type="match status" value="1"/>
</dbReference>
<gene>
    <name evidence="4" type="ORF">PG999_003879</name>
</gene>
<evidence type="ECO:0000256" key="1">
    <source>
        <dbReference type="ARBA" id="ARBA00022737"/>
    </source>
</evidence>
<dbReference type="SUPFAM" id="SSF52540">
    <property type="entry name" value="P-loop containing nucleoside triphosphate hydrolases"/>
    <property type="match status" value="1"/>
</dbReference>
<dbReference type="InterPro" id="IPR056884">
    <property type="entry name" value="NPHP3-like_N"/>
</dbReference>
<feature type="region of interest" description="Disordered" evidence="2">
    <location>
        <begin position="39"/>
        <end position="60"/>
    </location>
</feature>
<name>A0AAW0R4Z1_9PEZI</name>
<dbReference type="EMBL" id="JAQQWP010000003">
    <property type="protein sequence ID" value="KAK8123961.1"/>
    <property type="molecule type" value="Genomic_DNA"/>
</dbReference>
<keyword evidence="1" id="KW-0677">Repeat</keyword>
<reference evidence="4 5" key="1">
    <citation type="submission" date="2023-01" db="EMBL/GenBank/DDBJ databases">
        <title>Analysis of 21 Apiospora genomes using comparative genomics revels a genus with tremendous synthesis potential of carbohydrate active enzymes and secondary metabolites.</title>
        <authorList>
            <person name="Sorensen T."/>
        </authorList>
    </citation>
    <scope>NUCLEOTIDE SEQUENCE [LARGE SCALE GENOMIC DNA]</scope>
    <source>
        <strain evidence="4 5">CBS 117206</strain>
    </source>
</reference>
<evidence type="ECO:0000313" key="5">
    <source>
        <dbReference type="Proteomes" id="UP001392437"/>
    </source>
</evidence>
<dbReference type="AlphaFoldDB" id="A0AAW0R4Z1"/>
<sequence length="911" mass="103043">MADQHSQQGQDIGADAAPATDPAVSALAETFAGVQVNTPESTAAPDTAGPEASIPTASGSPQHVPWFNEGVLQHFILESLRFKSMDFRAQDIEEAHGTSFDWIFNHQASDSHPNFSEWLATTKHGFIYWITGKPGSGKSTLTRYISGHPETTRLLRAWAFNKHIMTAGFYFWTSGSQEQRSQTGLLRSLLFQLLSAKPYLIAQCLPNLCEKLAPMTSKERVSTTIEWSLSELMDGFSIFLSNGLTHTKLCLFVDGLDELEGDHEAIISFFRGMTEGKSADRIKLCLSSRPWPVFERAFEWVVPNLKLQDSNFEDMFRYTIDKLNSKDTIHFAMVDDRDKARYLIQTLVEMGNGVFLWVRLVVEDLIRRFADGGRVRIVDMLDYVVDLPTELDSLFELLVFGGQTEHDTAETSRLFQLVRAREIVADFVQDESATSLSLGELAFACSFETNRHGLYAINGRQIDLAALSLGVEQESEQKAMQRCADTRSWTLIHSLGLLQVHHQSGRVTYIHRTLRDWLLLSPGNEVWDRLEEAGWINSVDGPPGKDGTDCWDPHRCLLRSYILQMKHPVHEPEQHRRLDEWYPGIVLALTHARHMKYDTQKLHLRLIGELERTISCHWLWRDYAPTDHWAINSFGTYEQRHGNKLVFHNAYLALCTRFGLGQYVIETLDQTASPMSDDDLFLDLDSDEESPESTYRRALDAEAEEIEDAYHLALGGWGSRSRRANQRKRAAEAAKDITEETPLLHRALEFLCSRQKTIYPLSSLSFVRQLLDRSQKYAANPQLSRLIGGVNAPSWSSPLLAKKDVTTWIMVLRHLRDAKRRGWIQRSDVDPEGSERWTAIVLSLIEDGGADLDAVVPGDGWDPETSAKGVLGRGGMLDELGDVWVEKRLVPCFGDAEGGYASSWYISGWYR</sequence>
<dbReference type="InterPro" id="IPR027417">
    <property type="entry name" value="P-loop_NTPase"/>
</dbReference>
<dbReference type="Gene3D" id="3.40.50.300">
    <property type="entry name" value="P-loop containing nucleotide triphosphate hydrolases"/>
    <property type="match status" value="1"/>
</dbReference>
<dbReference type="PANTHER" id="PTHR10039:SF5">
    <property type="entry name" value="NACHT DOMAIN-CONTAINING PROTEIN"/>
    <property type="match status" value="1"/>
</dbReference>
<dbReference type="PANTHER" id="PTHR10039">
    <property type="entry name" value="AMELOGENIN"/>
    <property type="match status" value="1"/>
</dbReference>
<dbReference type="Proteomes" id="UP001392437">
    <property type="component" value="Unassembled WGS sequence"/>
</dbReference>
<comment type="caution">
    <text evidence="4">The sequence shown here is derived from an EMBL/GenBank/DDBJ whole genome shotgun (WGS) entry which is preliminary data.</text>
</comment>
<organism evidence="4 5">
    <name type="scientific">Apiospora kogelbergensis</name>
    <dbReference type="NCBI Taxonomy" id="1337665"/>
    <lineage>
        <taxon>Eukaryota</taxon>
        <taxon>Fungi</taxon>
        <taxon>Dikarya</taxon>
        <taxon>Ascomycota</taxon>
        <taxon>Pezizomycotina</taxon>
        <taxon>Sordariomycetes</taxon>
        <taxon>Xylariomycetidae</taxon>
        <taxon>Amphisphaeriales</taxon>
        <taxon>Apiosporaceae</taxon>
        <taxon>Apiospora</taxon>
    </lineage>
</organism>
<evidence type="ECO:0000256" key="2">
    <source>
        <dbReference type="SAM" id="MobiDB-lite"/>
    </source>
</evidence>
<accession>A0AAW0R4Z1</accession>
<feature type="domain" description="Nephrocystin 3-like N-terminal" evidence="3">
    <location>
        <begin position="111"/>
        <end position="289"/>
    </location>
</feature>
<evidence type="ECO:0000313" key="4">
    <source>
        <dbReference type="EMBL" id="KAK8123961.1"/>
    </source>
</evidence>
<keyword evidence="5" id="KW-1185">Reference proteome</keyword>
<feature type="compositionally biased region" description="Polar residues" evidence="2">
    <location>
        <begin position="1"/>
        <end position="10"/>
    </location>
</feature>
<evidence type="ECO:0000259" key="3">
    <source>
        <dbReference type="Pfam" id="PF24883"/>
    </source>
</evidence>
<feature type="region of interest" description="Disordered" evidence="2">
    <location>
        <begin position="1"/>
        <end position="21"/>
    </location>
</feature>